<comment type="subunit">
    <text evidence="3">Heterotetramer, composed of two GyrA and two GyrB chains. In the heterotetramer, GyrA contains the active site tyrosine that forms a transient covalent intermediate with DNA, while GyrB binds cofactors and catalyzes ATP hydrolysis.</text>
</comment>
<gene>
    <name evidence="3 6" type="primary">gyrA</name>
    <name evidence="6" type="ORF">KQI88_07650</name>
</gene>
<dbReference type="PANTHER" id="PTHR43493">
    <property type="entry name" value="DNA GYRASE/TOPOISOMERASE SUBUNIT A"/>
    <property type="match status" value="1"/>
</dbReference>
<dbReference type="EMBL" id="JAHLQK010000003">
    <property type="protein sequence ID" value="MBU5676287.1"/>
    <property type="molecule type" value="Genomic_DNA"/>
</dbReference>
<dbReference type="NCBIfam" id="TIGR01063">
    <property type="entry name" value="gyrA"/>
    <property type="match status" value="1"/>
</dbReference>
<dbReference type="InterPro" id="IPR005743">
    <property type="entry name" value="GyrA"/>
</dbReference>
<keyword evidence="2 3" id="KW-0067">ATP-binding</keyword>
<keyword evidence="3" id="KW-0963">Cytoplasm</keyword>
<dbReference type="NCBIfam" id="NF004044">
    <property type="entry name" value="PRK05561.1"/>
    <property type="match status" value="1"/>
</dbReference>
<dbReference type="Pfam" id="PF03989">
    <property type="entry name" value="DNA_gyraseA_C"/>
    <property type="match status" value="6"/>
</dbReference>
<evidence type="ECO:0000256" key="3">
    <source>
        <dbReference type="HAMAP-Rule" id="MF_01897"/>
    </source>
</evidence>
<comment type="caution">
    <text evidence="6">The sequence shown here is derived from an EMBL/GenBank/DDBJ whole genome shotgun (WGS) entry which is preliminary data.</text>
</comment>
<accession>A0ABS6G1C6</accession>
<dbReference type="HAMAP" id="MF_01897">
    <property type="entry name" value="GyrA"/>
    <property type="match status" value="1"/>
</dbReference>
<evidence type="ECO:0000313" key="7">
    <source>
        <dbReference type="Proteomes" id="UP000779508"/>
    </source>
</evidence>
<dbReference type="InterPro" id="IPR002205">
    <property type="entry name" value="Topo_IIA_dom_A"/>
</dbReference>
<comment type="miscellaneous">
    <text evidence="3">Few gyrases are as efficient as E.coli at forming negative supercoils. Not all organisms have 2 type II topoisomerases; in organisms with a single type II topoisomerase this enzyme also has to decatenate newly replicated chromosomes.</text>
</comment>
<dbReference type="RefSeq" id="WP_216415950.1">
    <property type="nucleotide sequence ID" value="NZ_JAHLQK010000003.1"/>
</dbReference>
<dbReference type="Proteomes" id="UP000779508">
    <property type="component" value="Unassembled WGS sequence"/>
</dbReference>
<evidence type="ECO:0000256" key="1">
    <source>
        <dbReference type="ARBA" id="ARBA00022741"/>
    </source>
</evidence>
<proteinExistence type="inferred from homology"/>
<feature type="active site" description="O-(5'-phospho-DNA)-tyrosine intermediate" evidence="3 4">
    <location>
        <position position="122"/>
    </location>
</feature>
<evidence type="ECO:0000259" key="5">
    <source>
        <dbReference type="PROSITE" id="PS52040"/>
    </source>
</evidence>
<dbReference type="NCBIfam" id="NF004043">
    <property type="entry name" value="PRK05560.1"/>
    <property type="match status" value="1"/>
</dbReference>
<dbReference type="PANTHER" id="PTHR43493:SF5">
    <property type="entry name" value="DNA GYRASE SUBUNIT A, CHLOROPLASTIC_MITOCHONDRIAL"/>
    <property type="match status" value="1"/>
</dbReference>
<keyword evidence="1 3" id="KW-0547">Nucleotide-binding</keyword>
<dbReference type="SMART" id="SM00434">
    <property type="entry name" value="TOP4c"/>
    <property type="match status" value="1"/>
</dbReference>
<dbReference type="EC" id="5.6.2.2" evidence="3"/>
<comment type="catalytic activity">
    <reaction evidence="3 4">
        <text>ATP-dependent breakage, passage and rejoining of double-stranded DNA.</text>
        <dbReference type="EC" id="5.6.2.2"/>
    </reaction>
</comment>
<keyword evidence="3 4" id="KW-0799">Topoisomerase</keyword>
<keyword evidence="3 4" id="KW-0413">Isomerase</keyword>
<evidence type="ECO:0000313" key="6">
    <source>
        <dbReference type="EMBL" id="MBU5676287.1"/>
    </source>
</evidence>
<dbReference type="InterPro" id="IPR050220">
    <property type="entry name" value="Type_II_DNA_Topoisomerases"/>
</dbReference>
<feature type="short sequence motif" description="GyrA-box" evidence="3">
    <location>
        <begin position="525"/>
        <end position="531"/>
    </location>
</feature>
<dbReference type="CDD" id="cd00187">
    <property type="entry name" value="TOP4c"/>
    <property type="match status" value="1"/>
</dbReference>
<evidence type="ECO:0000256" key="4">
    <source>
        <dbReference type="PROSITE-ProRule" id="PRU01384"/>
    </source>
</evidence>
<organism evidence="6 7">
    <name type="scientific">Alkaliphilus flagellatus</name>
    <dbReference type="NCBI Taxonomy" id="2841507"/>
    <lineage>
        <taxon>Bacteria</taxon>
        <taxon>Bacillati</taxon>
        <taxon>Bacillota</taxon>
        <taxon>Clostridia</taxon>
        <taxon>Peptostreptococcales</taxon>
        <taxon>Natronincolaceae</taxon>
        <taxon>Alkaliphilus</taxon>
    </lineage>
</organism>
<comment type="function">
    <text evidence="3">A type II topoisomerase that negatively supercoils closed circular double-stranded (ds) DNA in an ATP-dependent manner to modulate DNA topology and maintain chromosomes in an underwound state. Negative supercoiling favors strand separation, and DNA replication, transcription, recombination and repair, all of which involve strand separation. Also able to catalyze the interconversion of other topological isomers of dsDNA rings, including catenanes and knotted rings. Type II topoisomerases break and join 2 DNA strands simultaneously in an ATP-dependent manner.</text>
</comment>
<comment type="subcellular location">
    <subcellularLocation>
        <location evidence="3">Cytoplasm</location>
    </subcellularLocation>
</comment>
<feature type="domain" description="Topo IIA-type catalytic" evidence="5">
    <location>
        <begin position="34"/>
        <end position="498"/>
    </location>
</feature>
<dbReference type="Pfam" id="PF00521">
    <property type="entry name" value="DNA_topoisoIV"/>
    <property type="match status" value="1"/>
</dbReference>
<sequence>MLVEKSNIIPINIEKEMKKSYIDYSMSVIVGRALPDVRDGLKPVHRRILYSMIELGLTPDKPHRKSARIVGDVLGKYHPHGDTAVYDAMVRLAQDFSMRYLLVDGHGNFGSVDGDGAAAMRYTEARLSKIALEMIRDINKETVDYRPNFDESLKEPSVMPSKFPNLLVNGSSGIAVGMATNIPPHNLGEVIDGVVTLIDNSEAEVEDIMEHIKGPDFPTGATIMGTEGIKEAYTTGRGRVKVRAKASIEEFNKGRQQIIVTEIPYQVNKARLIEKIAELVRDKKIEGISDLRDESDRNGMRIVIELKRDANANVVLNKLYKHTQLEDTFGIIMLAIVDGEPKVLNLKEVLTHYLNHQKDIIVRRTKFDLNKAEDRAHILEGLKIAIDNLDEVIKIIRGSENTQIAKNGLMERFALSEKQAQAILDMRLQKLTGLEIEKVEEEYEELLKLINHYKEILANERLVLNIIKDELIEIKEKYADKRRTEITRAIGEINIEDMIDEEDVVITLTHFGYIKRLPADTYKSQKRGGKGVAGLTTREEDFVENLIISSSHDYLLFFTNFGRVYKLNVYEVPEARRQAKGTAIVNLIPLSPDEKIAATIPVGREWDSKYLVLATKNGIIKKTQLSQFENTRKSGLIAISIREDDELIKVKLTDEGQDVILVTSKGMSIRFKESDVRDMGRSAMGVKGINLSSKDHVVSMEIAEEQMDLLVVSEKGFGKRTDLSEYRLQSRGGKGIKTYNVTNKTGSLVGAKIVANDDEVLLINNDGTVIRLNVNNISKLGRNTRGVTLMKTEEDQSIVTIAVMPGHEEEEEEE</sequence>
<dbReference type="InterPro" id="IPR006691">
    <property type="entry name" value="GyrA/parC_rep"/>
</dbReference>
<comment type="similarity">
    <text evidence="3">Belongs to the type II topoisomerase GyrA/ParC subunit family.</text>
</comment>
<keyword evidence="3 4" id="KW-0238">DNA-binding</keyword>
<keyword evidence="7" id="KW-1185">Reference proteome</keyword>
<name>A0ABS6G1C6_9FIRM</name>
<evidence type="ECO:0000256" key="2">
    <source>
        <dbReference type="ARBA" id="ARBA00022840"/>
    </source>
</evidence>
<dbReference type="PROSITE" id="PS52040">
    <property type="entry name" value="TOPO_IIA"/>
    <property type="match status" value="1"/>
</dbReference>
<reference evidence="6 7" key="1">
    <citation type="submission" date="2021-06" db="EMBL/GenBank/DDBJ databases">
        <authorList>
            <person name="Sun Q."/>
            <person name="Li D."/>
        </authorList>
    </citation>
    <scope>NUCLEOTIDE SEQUENCE [LARGE SCALE GENOMIC DNA]</scope>
    <source>
        <strain evidence="6 7">MSJ-5</strain>
    </source>
</reference>
<protein>
    <recommendedName>
        <fullName evidence="3">DNA gyrase subunit A</fullName>
        <ecNumber evidence="3">5.6.2.2</ecNumber>
    </recommendedName>
</protein>